<dbReference type="Pfam" id="PF01835">
    <property type="entry name" value="MG2"/>
    <property type="match status" value="1"/>
</dbReference>
<dbReference type="Gene3D" id="2.20.130.20">
    <property type="match status" value="1"/>
</dbReference>
<evidence type="ECO:0000313" key="7">
    <source>
        <dbReference type="Proteomes" id="UP000812440"/>
    </source>
</evidence>
<keyword evidence="2" id="KW-0964">Secreted</keyword>
<dbReference type="SMART" id="SM01419">
    <property type="entry name" value="Thiol-ester_cl"/>
    <property type="match status" value="1"/>
</dbReference>
<dbReference type="InterPro" id="IPR048843">
    <property type="entry name" value="C5_CUB"/>
</dbReference>
<keyword evidence="3" id="KW-0732">Signal</keyword>
<comment type="subcellular location">
    <subcellularLocation>
        <location evidence="1">Secreted</location>
    </subcellularLocation>
</comment>
<dbReference type="Pfam" id="PF00207">
    <property type="entry name" value="A2M"/>
    <property type="match status" value="1"/>
</dbReference>
<proteinExistence type="predicted"/>
<feature type="domain" description="Alpha-2-macroglobulin bait region" evidence="4">
    <location>
        <begin position="469"/>
        <end position="614"/>
    </location>
</feature>
<evidence type="ECO:0000259" key="5">
    <source>
        <dbReference type="SMART" id="SM01360"/>
    </source>
</evidence>
<dbReference type="InterPro" id="IPR040839">
    <property type="entry name" value="MG4"/>
</dbReference>
<dbReference type="InterPro" id="IPR047565">
    <property type="entry name" value="Alpha-macroglob_thiol-ester_cl"/>
</dbReference>
<protein>
    <submittedName>
        <fullName evidence="6">Uncharacterized protein</fullName>
    </submittedName>
</protein>
<dbReference type="InterPro" id="IPR041425">
    <property type="entry name" value="C3/4/5_MG1"/>
</dbReference>
<dbReference type="Gene3D" id="2.60.40.1940">
    <property type="match status" value="1"/>
</dbReference>
<dbReference type="InterPro" id="IPR041555">
    <property type="entry name" value="MG3"/>
</dbReference>
<dbReference type="PANTHER" id="PTHR11412:SF83">
    <property type="entry name" value="COMPLEMENT C5"/>
    <property type="match status" value="1"/>
</dbReference>
<sequence>MIWINILLLGSLYRHCYTQEQTYLVTGPRQWRIGAVETVVVQAFGQQGNFPISISVISFPDQITTYATSTIQLSPQNNYQGRVNLMIQPKDFPKPSSSDSNPFIYLKAQSNAFTKTEQVPVSYRNGFLFIQTDKPFYTPDQSVRVRVYSMDEELRPGKRKVVLTFKDPEQVKVDLMKEKDMTGIIAFPDFKIPANPRYGIWTIEAEYEKDFTTSGSASFEVKEYVLPKFLVSIEPEKNFICFDKFTKFLITVKASYYYKKNLENAKVYIRYGLIQNDQKTMLAKSIDLQMMYNGEAEFQLNSEQAVQELGYSSLEDVSGATLYITVTVEESSGRTEETENTDVKYVLSPYSMKLIATPLYVKPTLPYYINVQVRDTLGKPAGNVPVILKGTLYKEDRTTYEPTVTNLPKRSTTKQDDGTAEFVLNMPTDVSSLEFQLMTDDPDLPEGNQELSSYVAISYQSITKSYLYINWARGSEVVHVGSYQRIQLVPSSPFLAKLKYYSYLLISKGKIVGYGTEQRFQDARSHTLNIKITSEMVPSVRILAYYIVTGDTTAELVADSIWIDVVEKCLNDQNVQLSTQKKIMQPKENFPLTLSSLPNSLVALSAVDVAIYNVGKKFKRPLETVLRKVEESDLGCGAGAGENNVDVFRFAGLTFLTNANIKASQKYELKCNEILRPKRSFNFKIEIDKKGRELHRGSATSLETRQKLCINAFRDCCLFAQKLQEQLDEEMQDLGMGRMYIRTVFDLDEPEVRSYFPESWLWEEHLMDGFGTKRLSVTLPDSLTTWEFQGVGMSDKGLCVADQFQVTAYKDFFLDVQLPYSVVRGEQVQIKATVFNYKNYNVKAGLKACYSNTLSATSLTAFSFSFLPLEIGLHPINFNLRAESQSEKVIKILRVVPEGIKKVINASVTLDPQGVRGFIRRRQEMSYKIPTNTVPKAKIDRILSINGNILGEVINTVINSENVKYLINLPKGSAETELMRIVPIFYVYHFLETRNEWDLLGTNILVSQLNMERKMREGVNAIMAFRQSDYSYTVWRNGESSTWLTAFALRIFGQIKKYVNVDTTSICSSLLWVIHNCQSKDGSFKDNSGYFPVKLQGTVPSESEEMRLYLTAYVLIGMKKCEHICPVVEVRDAINLAADYLSSKIKNAKTTFTTAIGAYALACVDTSLPGARMAKQKLESEALVIESGDTVMERYWKGTSKKVDATRPSAETAQMVETTSYALLTFLKQPSKLYYNPIVRWLKQQQNYGGGFYSTQDTAIALEALTEVALTDQKLTLNMPIKVAFRKSGDFKSYQLTEKSFFTRPEEVPLPDDLVISTSSSTGVAIVHVQTVYNVISPPEKNCSFDLKIGKKAN</sequence>
<name>A0A8T2JYX9_9PIPI</name>
<feature type="signal peptide" evidence="3">
    <location>
        <begin position="1"/>
        <end position="18"/>
    </location>
</feature>
<dbReference type="CDD" id="cd02896">
    <property type="entry name" value="complement_C3_C4_C5"/>
    <property type="match status" value="1"/>
</dbReference>
<dbReference type="Pfam" id="PF17790">
    <property type="entry name" value="MG1"/>
    <property type="match status" value="1"/>
</dbReference>
<dbReference type="GO" id="GO:0005615">
    <property type="term" value="C:extracellular space"/>
    <property type="evidence" value="ECO:0007669"/>
    <property type="project" value="InterPro"/>
</dbReference>
<keyword evidence="7" id="KW-1185">Reference proteome</keyword>
<dbReference type="InterPro" id="IPR008930">
    <property type="entry name" value="Terpenoid_cyclase/PrenylTrfase"/>
</dbReference>
<dbReference type="InterPro" id="IPR050473">
    <property type="entry name" value="A2M/Complement_sys"/>
</dbReference>
<accession>A0A8T2JYX9</accession>
<evidence type="ECO:0000313" key="6">
    <source>
        <dbReference type="EMBL" id="KAG8447546.1"/>
    </source>
</evidence>
<dbReference type="Pfam" id="PF07703">
    <property type="entry name" value="A2M_BRD"/>
    <property type="match status" value="1"/>
</dbReference>
<comment type="caution">
    <text evidence="6">The sequence shown here is derived from an EMBL/GenBank/DDBJ whole genome shotgun (WGS) entry which is preliminary data.</text>
</comment>
<dbReference type="SMART" id="SM01359">
    <property type="entry name" value="A2M_N_2"/>
    <property type="match status" value="1"/>
</dbReference>
<dbReference type="Proteomes" id="UP000812440">
    <property type="component" value="Chromosome 8_10"/>
</dbReference>
<evidence type="ECO:0000256" key="1">
    <source>
        <dbReference type="ARBA" id="ARBA00004613"/>
    </source>
</evidence>
<dbReference type="PANTHER" id="PTHR11412">
    <property type="entry name" value="MACROGLOBULIN / COMPLEMENT"/>
    <property type="match status" value="1"/>
</dbReference>
<feature type="chain" id="PRO_5035834281" evidence="3">
    <location>
        <begin position="19"/>
        <end position="1354"/>
    </location>
</feature>
<dbReference type="GO" id="GO:0004866">
    <property type="term" value="F:endopeptidase inhibitor activity"/>
    <property type="evidence" value="ECO:0007669"/>
    <property type="project" value="InterPro"/>
</dbReference>
<dbReference type="Pfam" id="PF17791">
    <property type="entry name" value="MG3"/>
    <property type="match status" value="1"/>
</dbReference>
<dbReference type="Gene3D" id="2.60.40.10">
    <property type="entry name" value="Immunoglobulins"/>
    <property type="match status" value="2"/>
</dbReference>
<dbReference type="InterPro" id="IPR036595">
    <property type="entry name" value="A-macroglobulin_rcpt-bd_sf"/>
</dbReference>
<dbReference type="Gene3D" id="6.20.50.160">
    <property type="match status" value="1"/>
</dbReference>
<dbReference type="InterPro" id="IPR013783">
    <property type="entry name" value="Ig-like_fold"/>
</dbReference>
<dbReference type="Gene3D" id="2.60.40.1930">
    <property type="match status" value="3"/>
</dbReference>
<dbReference type="InterPro" id="IPR011625">
    <property type="entry name" value="A2M_N_BRD"/>
</dbReference>
<dbReference type="Gene3D" id="2.60.40.690">
    <property type="entry name" value="Alpha-macroglobulin, receptor-binding domain"/>
    <property type="match status" value="1"/>
</dbReference>
<dbReference type="Pfam" id="PF07678">
    <property type="entry name" value="TED_complement"/>
    <property type="match status" value="1"/>
</dbReference>
<dbReference type="EMBL" id="JAACNH010000003">
    <property type="protein sequence ID" value="KAG8447546.1"/>
    <property type="molecule type" value="Genomic_DNA"/>
</dbReference>
<feature type="domain" description="Alpha-2-macroglobulin" evidence="5">
    <location>
        <begin position="759"/>
        <end position="848"/>
    </location>
</feature>
<dbReference type="SMART" id="SM01360">
    <property type="entry name" value="A2M"/>
    <property type="match status" value="1"/>
</dbReference>
<feature type="non-terminal residue" evidence="6">
    <location>
        <position position="1"/>
    </location>
</feature>
<dbReference type="Pfam" id="PF21309">
    <property type="entry name" value="C5_CUB"/>
    <property type="match status" value="1"/>
</dbReference>
<dbReference type="InterPro" id="IPR011626">
    <property type="entry name" value="Alpha-macroglobulin_TED"/>
</dbReference>
<organism evidence="6 7">
    <name type="scientific">Hymenochirus boettgeri</name>
    <name type="common">Congo dwarf clawed frog</name>
    <dbReference type="NCBI Taxonomy" id="247094"/>
    <lineage>
        <taxon>Eukaryota</taxon>
        <taxon>Metazoa</taxon>
        <taxon>Chordata</taxon>
        <taxon>Craniata</taxon>
        <taxon>Vertebrata</taxon>
        <taxon>Euteleostomi</taxon>
        <taxon>Amphibia</taxon>
        <taxon>Batrachia</taxon>
        <taxon>Anura</taxon>
        <taxon>Pipoidea</taxon>
        <taxon>Pipidae</taxon>
        <taxon>Pipinae</taxon>
        <taxon>Hymenochirus</taxon>
    </lineage>
</organism>
<evidence type="ECO:0000256" key="2">
    <source>
        <dbReference type="ARBA" id="ARBA00022525"/>
    </source>
</evidence>
<evidence type="ECO:0000256" key="3">
    <source>
        <dbReference type="SAM" id="SignalP"/>
    </source>
</evidence>
<dbReference type="InterPro" id="IPR001599">
    <property type="entry name" value="Macroglobln_a2"/>
</dbReference>
<dbReference type="Pfam" id="PF17789">
    <property type="entry name" value="MG4"/>
    <property type="match status" value="1"/>
</dbReference>
<dbReference type="Gene3D" id="2.60.120.1540">
    <property type="match status" value="1"/>
</dbReference>
<dbReference type="InterPro" id="IPR002890">
    <property type="entry name" value="MG2"/>
</dbReference>
<gene>
    <name evidence="6" type="ORF">GDO86_014883</name>
</gene>
<reference evidence="6" key="1">
    <citation type="thesis" date="2020" institute="ProQuest LLC" country="789 East Eisenhower Parkway, Ann Arbor, MI, USA">
        <title>Comparative Genomics and Chromosome Evolution.</title>
        <authorList>
            <person name="Mudd A.B."/>
        </authorList>
    </citation>
    <scope>NUCLEOTIDE SEQUENCE</scope>
    <source>
        <strain evidence="6">Female2</strain>
        <tissue evidence="6">Blood</tissue>
    </source>
</reference>
<dbReference type="SUPFAM" id="SSF48239">
    <property type="entry name" value="Terpenoid cyclases/Protein prenyltransferases"/>
    <property type="match status" value="1"/>
</dbReference>
<evidence type="ECO:0000259" key="4">
    <source>
        <dbReference type="SMART" id="SM01359"/>
    </source>
</evidence>
<dbReference type="OrthoDB" id="6359008at2759"/>
<dbReference type="Gene3D" id="1.50.10.20">
    <property type="match status" value="1"/>
</dbReference>